<dbReference type="RefSeq" id="WP_284352691.1">
    <property type="nucleotide sequence ID" value="NZ_BRXS01000008.1"/>
</dbReference>
<organism evidence="3 4">
    <name type="scientific">Roseisolibacter agri</name>
    <dbReference type="NCBI Taxonomy" id="2014610"/>
    <lineage>
        <taxon>Bacteria</taxon>
        <taxon>Pseudomonadati</taxon>
        <taxon>Gemmatimonadota</taxon>
        <taxon>Gemmatimonadia</taxon>
        <taxon>Gemmatimonadales</taxon>
        <taxon>Gemmatimonadaceae</taxon>
        <taxon>Roseisolibacter</taxon>
    </lineage>
</organism>
<dbReference type="PANTHER" id="PTHR43581">
    <property type="entry name" value="ATP/GTP PHOSPHATASE"/>
    <property type="match status" value="1"/>
</dbReference>
<evidence type="ECO:0000259" key="1">
    <source>
        <dbReference type="Pfam" id="PF13175"/>
    </source>
</evidence>
<evidence type="ECO:0000313" key="4">
    <source>
        <dbReference type="Proteomes" id="UP001161325"/>
    </source>
</evidence>
<evidence type="ECO:0000313" key="3">
    <source>
        <dbReference type="EMBL" id="GLC28293.1"/>
    </source>
</evidence>
<evidence type="ECO:0008006" key="5">
    <source>
        <dbReference type="Google" id="ProtNLM"/>
    </source>
</evidence>
<reference evidence="3" key="1">
    <citation type="submission" date="2022-08" db="EMBL/GenBank/DDBJ databases">
        <title>Draft genome sequencing of Roseisolibacter agri AW1220.</title>
        <authorList>
            <person name="Tobiishi Y."/>
            <person name="Tonouchi A."/>
        </authorList>
    </citation>
    <scope>NUCLEOTIDE SEQUENCE</scope>
    <source>
        <strain evidence="3">AW1220</strain>
    </source>
</reference>
<dbReference type="AlphaFoldDB" id="A0AA37QJY9"/>
<dbReference type="PANTHER" id="PTHR43581:SF3">
    <property type="entry name" value="AAA+ ATPASE DOMAIN-CONTAINING PROTEIN"/>
    <property type="match status" value="1"/>
</dbReference>
<sequence>MRLTHARVQHFKSITDSGDVAIDPAVTVLVGQNEAGKSAFLQALYKARAADGAGKYDREMDYPRIALNDYEETHGEDAAEVATLTYELSPEEVDAIHDALGVSVLTQRTFTITHNYENGATISLTADEAAFARHLVDAAGLPAEAAAPLRSAASAKALLATLGAATRTPEVEAFYQTLVARFGKMTGGWRGAGYEVWTKHLQPKIPGFLYFDEYRLLPGRKNLPELKQRVAQAAGNPAVLTDQDRAVLGLLRMAKVDLDELLKATTYEAIIAKLEAFSNKVTDRVFRYWKQNDQLEVRIDVRTAPGEPPPFNSGPNLDIRIYNRRHRVTVGFDQRSRGFIWFFSFLVWFDSVRQQIGTKTPLILLLDEPGLSLHALAQEDFLRYIDDLAKHHQTVYTTHSPFMVHSDRLHQVRLVEDRKELGTQVTATLTGSDPKTVFPLQAALGYTIAQNLFITKRNLLVEGPADLIYLRQASAALEAEGRTGLRPDVTIVPTGGLDNVATFIALLGGSKLEMVVLHDLSNKPHQRIEQLKQDKTIREKFVLNYGMFRSAAGAAKGARAAGGAQAPAGAGDGAIPSTDVEDLFAPAMYLELFNATFAKALDGTKPTEADLPPGERIVERLGRYAKDQGLQLGGKAKPGFNHYAVANHLAANPPKRWEKQTLDRFEALFKRVNALFAGDVEP</sequence>
<keyword evidence="4" id="KW-1185">Reference proteome</keyword>
<gene>
    <name evidence="3" type="ORF">rosag_48060</name>
</gene>
<evidence type="ECO:0000259" key="2">
    <source>
        <dbReference type="Pfam" id="PF20469"/>
    </source>
</evidence>
<dbReference type="InterPro" id="IPR041685">
    <property type="entry name" value="AAA_GajA/Old/RecF-like"/>
</dbReference>
<dbReference type="InterPro" id="IPR027417">
    <property type="entry name" value="P-loop_NTPase"/>
</dbReference>
<feature type="domain" description="OLD protein-like TOPRIM" evidence="2">
    <location>
        <begin position="455"/>
        <end position="520"/>
    </location>
</feature>
<dbReference type="Gene3D" id="3.40.50.300">
    <property type="entry name" value="P-loop containing nucleotide triphosphate hydrolases"/>
    <property type="match status" value="1"/>
</dbReference>
<proteinExistence type="predicted"/>
<accession>A0AA37QJY9</accession>
<feature type="domain" description="Endonuclease GajA/Old nuclease/RecF-like AAA" evidence="1">
    <location>
        <begin position="342"/>
        <end position="404"/>
    </location>
</feature>
<dbReference type="Pfam" id="PF20469">
    <property type="entry name" value="OLD-like_TOPRIM"/>
    <property type="match status" value="1"/>
</dbReference>
<protein>
    <recommendedName>
        <fullName evidence="5">Recombination protein F</fullName>
    </recommendedName>
</protein>
<dbReference type="SUPFAM" id="SSF52540">
    <property type="entry name" value="P-loop containing nucleoside triphosphate hydrolases"/>
    <property type="match status" value="1"/>
</dbReference>
<dbReference type="Pfam" id="PF13175">
    <property type="entry name" value="AAA_15"/>
    <property type="match status" value="1"/>
</dbReference>
<dbReference type="InterPro" id="IPR034139">
    <property type="entry name" value="TOPRIM_OLD"/>
</dbReference>
<comment type="caution">
    <text evidence="3">The sequence shown here is derived from an EMBL/GenBank/DDBJ whole genome shotgun (WGS) entry which is preliminary data.</text>
</comment>
<dbReference type="CDD" id="cd00267">
    <property type="entry name" value="ABC_ATPase"/>
    <property type="match status" value="1"/>
</dbReference>
<dbReference type="InterPro" id="IPR051396">
    <property type="entry name" value="Bact_Antivir_Def_Nuclease"/>
</dbReference>
<dbReference type="Proteomes" id="UP001161325">
    <property type="component" value="Unassembled WGS sequence"/>
</dbReference>
<name>A0AA37QJY9_9BACT</name>
<dbReference type="EMBL" id="BRXS01000008">
    <property type="protein sequence ID" value="GLC28293.1"/>
    <property type="molecule type" value="Genomic_DNA"/>
</dbReference>